<evidence type="ECO:0000259" key="1">
    <source>
        <dbReference type="Pfam" id="PF01207"/>
    </source>
</evidence>
<sequence length="194" mass="22034">HIQSLKFTVKTRLGVNDSEHFPQILEVYNKYPIHELTVHARNRAGQYKSPVDLQAFKYATEHSKNPVCYNGNIFSAAELNKLTETAPCDKVMVGRGVCANPALVRQFNGGNGLEKAELRDFLDELTDGLFASGLSEHYALARLKELWYYMQDMFPGGEKNIKQLKRSKYISDYNSALDALFAENYFNPNAKFRG</sequence>
<dbReference type="PANTHER" id="PTHR45846:SF1">
    <property type="entry name" value="TRNA-DIHYDROURIDINE(47) SYNTHASE [NAD(P)(+)]-LIKE"/>
    <property type="match status" value="1"/>
</dbReference>
<dbReference type="Pfam" id="PF01207">
    <property type="entry name" value="Dus"/>
    <property type="match status" value="1"/>
</dbReference>
<comment type="caution">
    <text evidence="2">The sequence shown here is derived from an EMBL/GenBank/DDBJ whole genome shotgun (WGS) entry which is preliminary data.</text>
</comment>
<dbReference type="InterPro" id="IPR035587">
    <property type="entry name" value="DUS-like_FMN-bd"/>
</dbReference>
<dbReference type="GO" id="GO:0017150">
    <property type="term" value="F:tRNA dihydrouridine synthase activity"/>
    <property type="evidence" value="ECO:0007669"/>
    <property type="project" value="TreeGrafter"/>
</dbReference>
<proteinExistence type="predicted"/>
<organism evidence="2">
    <name type="scientific">gut metagenome</name>
    <dbReference type="NCBI Taxonomy" id="749906"/>
    <lineage>
        <taxon>unclassified sequences</taxon>
        <taxon>metagenomes</taxon>
        <taxon>organismal metagenomes</taxon>
    </lineage>
</organism>
<feature type="domain" description="DUS-like FMN-binding" evidence="1">
    <location>
        <begin position="5"/>
        <end position="106"/>
    </location>
</feature>
<evidence type="ECO:0000313" key="2">
    <source>
        <dbReference type="EMBL" id="EJW94749.1"/>
    </source>
</evidence>
<feature type="non-terminal residue" evidence="2">
    <location>
        <position position="1"/>
    </location>
</feature>
<dbReference type="Gene3D" id="3.20.20.70">
    <property type="entry name" value="Aldolase class I"/>
    <property type="match status" value="1"/>
</dbReference>
<dbReference type="GO" id="GO:0003723">
    <property type="term" value="F:RNA binding"/>
    <property type="evidence" value="ECO:0007669"/>
    <property type="project" value="TreeGrafter"/>
</dbReference>
<protein>
    <submittedName>
        <fullName evidence="2">Dihydrouridine synthase DuS</fullName>
    </submittedName>
</protein>
<dbReference type="InterPro" id="IPR013785">
    <property type="entry name" value="Aldolase_TIM"/>
</dbReference>
<gene>
    <name evidence="2" type="ORF">EVA_17144</name>
</gene>
<reference evidence="2" key="1">
    <citation type="journal article" date="2012" name="PLoS ONE">
        <title>Gene sets for utilization of primary and secondary nutrition supplies in the distal gut of endangered iberian lynx.</title>
        <authorList>
            <person name="Alcaide M."/>
            <person name="Messina E."/>
            <person name="Richter M."/>
            <person name="Bargiela R."/>
            <person name="Peplies J."/>
            <person name="Huws S.A."/>
            <person name="Newbold C.J."/>
            <person name="Golyshin P.N."/>
            <person name="Simon M.A."/>
            <person name="Lopez G."/>
            <person name="Yakimov M.M."/>
            <person name="Ferrer M."/>
        </authorList>
    </citation>
    <scope>NUCLEOTIDE SEQUENCE</scope>
</reference>
<dbReference type="PANTHER" id="PTHR45846">
    <property type="entry name" value="TRNA-DIHYDROURIDINE(47) SYNTHASE [NAD(P)(+)]-LIKE"/>
    <property type="match status" value="1"/>
</dbReference>
<accession>J9G5F4</accession>
<dbReference type="EMBL" id="AMCI01006197">
    <property type="protein sequence ID" value="EJW94749.1"/>
    <property type="molecule type" value="Genomic_DNA"/>
</dbReference>
<dbReference type="AlphaFoldDB" id="J9G5F4"/>
<dbReference type="SUPFAM" id="SSF51395">
    <property type="entry name" value="FMN-linked oxidoreductases"/>
    <property type="match status" value="1"/>
</dbReference>
<name>J9G5F4_9ZZZZ</name>